<feature type="transmembrane region" description="Helical" evidence="2">
    <location>
        <begin position="21"/>
        <end position="40"/>
    </location>
</feature>
<gene>
    <name evidence="3" type="ORF">HHK36_024407</name>
</gene>
<sequence>MPLVVTPLQNSTFLQASKVSATLLLGFLFLPSIFTSLFFISLSFFLILLISWIFVPVFLSSIVFRFSIRTLVKISMNSCFWVLHSSSTSAIAPTKTDKEVKNLDDNQVCLEFDHSEVPSFCESEEEEREEDGRERMSESEEDSWQIQVLKAIKRGEDKSEYAFLLSFVALYGLSFLDGQVNLESGGLYCPKGKSPGSGDFPWL</sequence>
<evidence type="ECO:0000256" key="2">
    <source>
        <dbReference type="SAM" id="Phobius"/>
    </source>
</evidence>
<dbReference type="Proteomes" id="UP000655225">
    <property type="component" value="Unassembled WGS sequence"/>
</dbReference>
<dbReference type="OMA" id="PPLEYNT"/>
<evidence type="ECO:0000256" key="1">
    <source>
        <dbReference type="SAM" id="MobiDB-lite"/>
    </source>
</evidence>
<reference evidence="3 4" key="1">
    <citation type="submission" date="2020-04" db="EMBL/GenBank/DDBJ databases">
        <title>Plant Genome Project.</title>
        <authorList>
            <person name="Zhang R.-G."/>
        </authorList>
    </citation>
    <scope>NUCLEOTIDE SEQUENCE [LARGE SCALE GENOMIC DNA]</scope>
    <source>
        <strain evidence="3">YNK0</strain>
        <tissue evidence="3">Leaf</tissue>
    </source>
</reference>
<organism evidence="3 4">
    <name type="scientific">Tetracentron sinense</name>
    <name type="common">Spur-leaf</name>
    <dbReference type="NCBI Taxonomy" id="13715"/>
    <lineage>
        <taxon>Eukaryota</taxon>
        <taxon>Viridiplantae</taxon>
        <taxon>Streptophyta</taxon>
        <taxon>Embryophyta</taxon>
        <taxon>Tracheophyta</taxon>
        <taxon>Spermatophyta</taxon>
        <taxon>Magnoliopsida</taxon>
        <taxon>Trochodendrales</taxon>
        <taxon>Trochodendraceae</taxon>
        <taxon>Tetracentron</taxon>
    </lineage>
</organism>
<keyword evidence="4" id="KW-1185">Reference proteome</keyword>
<proteinExistence type="predicted"/>
<dbReference type="AlphaFoldDB" id="A0A834YJC6"/>
<feature type="transmembrane region" description="Helical" evidence="2">
    <location>
        <begin position="46"/>
        <end position="68"/>
    </location>
</feature>
<name>A0A834YJC6_TETSI</name>
<comment type="caution">
    <text evidence="3">The sequence shown here is derived from an EMBL/GenBank/DDBJ whole genome shotgun (WGS) entry which is preliminary data.</text>
</comment>
<accession>A0A834YJC6</accession>
<evidence type="ECO:0000313" key="4">
    <source>
        <dbReference type="Proteomes" id="UP000655225"/>
    </source>
</evidence>
<dbReference type="EMBL" id="JABCRI010000018">
    <property type="protein sequence ID" value="KAF8389889.1"/>
    <property type="molecule type" value="Genomic_DNA"/>
</dbReference>
<evidence type="ECO:0000313" key="3">
    <source>
        <dbReference type="EMBL" id="KAF8389889.1"/>
    </source>
</evidence>
<keyword evidence="2" id="KW-0812">Transmembrane</keyword>
<protein>
    <submittedName>
        <fullName evidence="3">Uncharacterized protein</fullName>
    </submittedName>
</protein>
<keyword evidence="2" id="KW-1133">Transmembrane helix</keyword>
<feature type="region of interest" description="Disordered" evidence="1">
    <location>
        <begin position="119"/>
        <end position="139"/>
    </location>
</feature>
<keyword evidence="2" id="KW-0472">Membrane</keyword>